<accession>A0A9X0B7N0</accession>
<sequence length="426" mass="47246">MQQASAQAPPSSSNDQLSGSSSRRGSATAHNMPDQPGRQTPTSNRQREDPGDIDVRALLQKHEELQSKYSKVKRYYFDKEAQVQHLQNTVAHQRMAVSRTVLDDNEYANRFQRLDGAIKDLAFSVRKDWRTVPSWLHGLVTEDAVTTGTKEMTAMGRAVVSKWLGEEVFHKYFHPGLDPALSVQLKSIEMNLRRQQMRPCTDEDRENAIARLSNWRRTTFDGLGDALSTPDAQEYRAELIEHLIAELASFLSTQLQEPALAGLEAGVRMIIENTVNIAEKIPLEARDVYVEYLPTNIAFADAFMKVEGQLPPLSHLPQPPADQEPEDPAAVEGDSSPASNSTGAGEGTSPAPRESKKKSVFDAIRNRKSGGADHGRSGASHPHEEKIEQPEVAIPPRIRFSSFLTVEVRGKGQAMVLVKAPVWLIE</sequence>
<dbReference type="OrthoDB" id="4155914at2759"/>
<feature type="region of interest" description="Disordered" evidence="1">
    <location>
        <begin position="310"/>
        <end position="393"/>
    </location>
</feature>
<dbReference type="RefSeq" id="XP_056486840.1">
    <property type="nucleotide sequence ID" value="XM_056631289.1"/>
</dbReference>
<feature type="region of interest" description="Disordered" evidence="1">
    <location>
        <begin position="1"/>
        <end position="50"/>
    </location>
</feature>
<protein>
    <submittedName>
        <fullName evidence="2">Uncharacterized protein</fullName>
    </submittedName>
</protein>
<name>A0A9X0B7N0_9EURO</name>
<reference evidence="2" key="1">
    <citation type="submission" date="2022-12" db="EMBL/GenBank/DDBJ databases">
        <authorList>
            <person name="Petersen C."/>
        </authorList>
    </citation>
    <scope>NUCLEOTIDE SEQUENCE</scope>
    <source>
        <strain evidence="2">IBT 29677</strain>
    </source>
</reference>
<proteinExistence type="predicted"/>
<feature type="compositionally biased region" description="Low complexity" evidence="1">
    <location>
        <begin position="1"/>
        <end position="26"/>
    </location>
</feature>
<keyword evidence="3" id="KW-1185">Reference proteome</keyword>
<reference evidence="2" key="2">
    <citation type="journal article" date="2023" name="IMA Fungus">
        <title>Comparative genomic study of the Penicillium genus elucidates a diverse pangenome and 15 lateral gene transfer events.</title>
        <authorList>
            <person name="Petersen C."/>
            <person name="Sorensen T."/>
            <person name="Nielsen M.R."/>
            <person name="Sondergaard T.E."/>
            <person name="Sorensen J.L."/>
            <person name="Fitzpatrick D.A."/>
            <person name="Frisvad J.C."/>
            <person name="Nielsen K.L."/>
        </authorList>
    </citation>
    <scope>NUCLEOTIDE SEQUENCE</scope>
    <source>
        <strain evidence="2">IBT 29677</strain>
    </source>
</reference>
<feature type="compositionally biased region" description="Basic and acidic residues" evidence="1">
    <location>
        <begin position="370"/>
        <end position="389"/>
    </location>
</feature>
<evidence type="ECO:0000256" key="1">
    <source>
        <dbReference type="SAM" id="MobiDB-lite"/>
    </source>
</evidence>
<dbReference type="Proteomes" id="UP001147747">
    <property type="component" value="Unassembled WGS sequence"/>
</dbReference>
<dbReference type="AlphaFoldDB" id="A0A9X0B7N0"/>
<comment type="caution">
    <text evidence="2">The sequence shown here is derived from an EMBL/GenBank/DDBJ whole genome shotgun (WGS) entry which is preliminary data.</text>
</comment>
<organism evidence="2 3">
    <name type="scientific">Penicillium cosmopolitanum</name>
    <dbReference type="NCBI Taxonomy" id="1131564"/>
    <lineage>
        <taxon>Eukaryota</taxon>
        <taxon>Fungi</taxon>
        <taxon>Dikarya</taxon>
        <taxon>Ascomycota</taxon>
        <taxon>Pezizomycotina</taxon>
        <taxon>Eurotiomycetes</taxon>
        <taxon>Eurotiomycetidae</taxon>
        <taxon>Eurotiales</taxon>
        <taxon>Aspergillaceae</taxon>
        <taxon>Penicillium</taxon>
    </lineage>
</organism>
<dbReference type="GeneID" id="81370269"/>
<evidence type="ECO:0000313" key="2">
    <source>
        <dbReference type="EMBL" id="KAJ5391162.1"/>
    </source>
</evidence>
<evidence type="ECO:0000313" key="3">
    <source>
        <dbReference type="Proteomes" id="UP001147747"/>
    </source>
</evidence>
<gene>
    <name evidence="2" type="ORF">N7509_006652</name>
</gene>
<dbReference type="EMBL" id="JAPZBU010000008">
    <property type="protein sequence ID" value="KAJ5391162.1"/>
    <property type="molecule type" value="Genomic_DNA"/>
</dbReference>